<dbReference type="InterPro" id="IPR020846">
    <property type="entry name" value="MFS_dom"/>
</dbReference>
<evidence type="ECO:0000313" key="9">
    <source>
        <dbReference type="EMBL" id="MFD1530242.1"/>
    </source>
</evidence>
<feature type="transmembrane region" description="Helical" evidence="7">
    <location>
        <begin position="68"/>
        <end position="89"/>
    </location>
</feature>
<feature type="transmembrane region" description="Helical" evidence="7">
    <location>
        <begin position="36"/>
        <end position="56"/>
    </location>
</feature>
<dbReference type="Gene3D" id="1.20.1250.20">
    <property type="entry name" value="MFS general substrate transporter like domains"/>
    <property type="match status" value="1"/>
</dbReference>
<dbReference type="EMBL" id="JBHUCP010000007">
    <property type="protein sequence ID" value="MFD1530242.1"/>
    <property type="molecule type" value="Genomic_DNA"/>
</dbReference>
<keyword evidence="4 7" id="KW-0812">Transmembrane</keyword>
<feature type="transmembrane region" description="Helical" evidence="7">
    <location>
        <begin position="212"/>
        <end position="235"/>
    </location>
</feature>
<evidence type="ECO:0000256" key="6">
    <source>
        <dbReference type="ARBA" id="ARBA00023136"/>
    </source>
</evidence>
<evidence type="ECO:0000259" key="8">
    <source>
        <dbReference type="PROSITE" id="PS50850"/>
    </source>
</evidence>
<dbReference type="Pfam" id="PF05977">
    <property type="entry name" value="MFS_3"/>
    <property type="match status" value="1"/>
</dbReference>
<reference evidence="10" key="1">
    <citation type="journal article" date="2019" name="Int. J. Syst. Evol. Microbiol.">
        <title>The Global Catalogue of Microorganisms (GCM) 10K type strain sequencing project: providing services to taxonomists for standard genome sequencing and annotation.</title>
        <authorList>
            <consortium name="The Broad Institute Genomics Platform"/>
            <consortium name="The Broad Institute Genome Sequencing Center for Infectious Disease"/>
            <person name="Wu L."/>
            <person name="Ma J."/>
        </authorList>
    </citation>
    <scope>NUCLEOTIDE SEQUENCE [LARGE SCALE GENOMIC DNA]</scope>
    <source>
        <strain evidence="10">JCM 12165</strain>
    </source>
</reference>
<organism evidence="9 10">
    <name type="scientific">Pseudonocardia aurantiaca</name>
    <dbReference type="NCBI Taxonomy" id="75290"/>
    <lineage>
        <taxon>Bacteria</taxon>
        <taxon>Bacillati</taxon>
        <taxon>Actinomycetota</taxon>
        <taxon>Actinomycetes</taxon>
        <taxon>Pseudonocardiales</taxon>
        <taxon>Pseudonocardiaceae</taxon>
        <taxon>Pseudonocardia</taxon>
    </lineage>
</organism>
<gene>
    <name evidence="9" type="ORF">ACFSCY_12390</name>
</gene>
<name>A0ABW4FMM3_9PSEU</name>
<dbReference type="SUPFAM" id="SSF103473">
    <property type="entry name" value="MFS general substrate transporter"/>
    <property type="match status" value="1"/>
</dbReference>
<evidence type="ECO:0000256" key="1">
    <source>
        <dbReference type="ARBA" id="ARBA00004651"/>
    </source>
</evidence>
<feature type="transmembrane region" description="Helical" evidence="7">
    <location>
        <begin position="12"/>
        <end position="30"/>
    </location>
</feature>
<feature type="transmembrane region" description="Helical" evidence="7">
    <location>
        <begin position="362"/>
        <end position="384"/>
    </location>
</feature>
<keyword evidence="5 7" id="KW-1133">Transmembrane helix</keyword>
<dbReference type="Proteomes" id="UP001597145">
    <property type="component" value="Unassembled WGS sequence"/>
</dbReference>
<comment type="caution">
    <text evidence="9">The sequence shown here is derived from an EMBL/GenBank/DDBJ whole genome shotgun (WGS) entry which is preliminary data.</text>
</comment>
<dbReference type="PROSITE" id="PS50850">
    <property type="entry name" value="MFS"/>
    <property type="match status" value="1"/>
</dbReference>
<evidence type="ECO:0000256" key="2">
    <source>
        <dbReference type="ARBA" id="ARBA00022448"/>
    </source>
</evidence>
<dbReference type="InterPro" id="IPR036259">
    <property type="entry name" value="MFS_trans_sf"/>
</dbReference>
<proteinExistence type="predicted"/>
<evidence type="ECO:0000256" key="7">
    <source>
        <dbReference type="SAM" id="Phobius"/>
    </source>
</evidence>
<dbReference type="PANTHER" id="PTHR23513:SF11">
    <property type="entry name" value="STAPHYLOFERRIN A TRANSPORTER"/>
    <property type="match status" value="1"/>
</dbReference>
<comment type="subcellular location">
    <subcellularLocation>
        <location evidence="1">Cell membrane</location>
        <topology evidence="1">Multi-pass membrane protein</topology>
    </subcellularLocation>
</comment>
<keyword evidence="2" id="KW-0813">Transport</keyword>
<accession>A0ABW4FMM3</accession>
<keyword evidence="3" id="KW-1003">Cell membrane</keyword>
<dbReference type="PANTHER" id="PTHR23513">
    <property type="entry name" value="INTEGRAL MEMBRANE EFFLUX PROTEIN-RELATED"/>
    <property type="match status" value="1"/>
</dbReference>
<evidence type="ECO:0000256" key="5">
    <source>
        <dbReference type="ARBA" id="ARBA00022989"/>
    </source>
</evidence>
<feature type="transmembrane region" description="Helical" evidence="7">
    <location>
        <begin position="247"/>
        <end position="267"/>
    </location>
</feature>
<evidence type="ECO:0000256" key="3">
    <source>
        <dbReference type="ARBA" id="ARBA00022475"/>
    </source>
</evidence>
<feature type="transmembrane region" description="Helical" evidence="7">
    <location>
        <begin position="95"/>
        <end position="111"/>
    </location>
</feature>
<evidence type="ECO:0000256" key="4">
    <source>
        <dbReference type="ARBA" id="ARBA00022692"/>
    </source>
</evidence>
<protein>
    <submittedName>
        <fullName evidence="9">MFS transporter</fullName>
    </submittedName>
</protein>
<keyword evidence="10" id="KW-1185">Reference proteome</keyword>
<dbReference type="RefSeq" id="WP_343977113.1">
    <property type="nucleotide sequence ID" value="NZ_BAAAJG010000008.1"/>
</dbReference>
<dbReference type="InterPro" id="IPR010290">
    <property type="entry name" value="TM_effector"/>
</dbReference>
<feature type="transmembrane region" description="Helical" evidence="7">
    <location>
        <begin position="145"/>
        <end position="165"/>
    </location>
</feature>
<feature type="transmembrane region" description="Helical" evidence="7">
    <location>
        <begin position="335"/>
        <end position="356"/>
    </location>
</feature>
<feature type="domain" description="Major facilitator superfamily (MFS) profile" evidence="8">
    <location>
        <begin position="1"/>
        <end position="388"/>
    </location>
</feature>
<sequence length="396" mass="41030">MRNFRIYVSGHAVASTGTWMQSIALDWLVLELSGSASAVGIAMACQFLPMLLLGMYGGMIADRYPKRAILMVTQTLNGALSAGLAVLTLTGHARVEYVYLFALAAGLVFVVDNPTRQVFVNEVVPARYVRNAIALNAAVFQSSRLLGPAVSGVLIGTVGTGWAFAANAASYLAPLTGLMFIRSAELLSVPPAARAPGQLRSALRYVAARPHVAWTIFLVGVVGTFGLKFPVVLTAMADSTFHGGADLYGLFNVVIAVGSVAGALVAGARTHVRLRTIVVMAVAFGLSQTAAAFAPGLGIFLAALVVMGVSNLAFQAMANSSVQTAVDGGVRGRVMGLYMLAFVGGTPLGGPVIGWITSMWGARAGMAACGIVPVVAALVAAVALRPRRRAAVRPAR</sequence>
<keyword evidence="6 7" id="KW-0472">Membrane</keyword>
<evidence type="ECO:0000313" key="10">
    <source>
        <dbReference type="Proteomes" id="UP001597145"/>
    </source>
</evidence>
<feature type="transmembrane region" description="Helical" evidence="7">
    <location>
        <begin position="297"/>
        <end position="314"/>
    </location>
</feature>
<dbReference type="CDD" id="cd06173">
    <property type="entry name" value="MFS_MefA_like"/>
    <property type="match status" value="1"/>
</dbReference>